<evidence type="ECO:0000256" key="8">
    <source>
        <dbReference type="SAM" id="Phobius"/>
    </source>
</evidence>
<reference evidence="10 11" key="1">
    <citation type="submission" date="2019-03" db="EMBL/GenBank/DDBJ databases">
        <title>Genomic Encyclopedia of Type Strains, Phase IV (KMG-IV): sequencing the most valuable type-strain genomes for metagenomic binning, comparative biology and taxonomic classification.</title>
        <authorList>
            <person name="Goeker M."/>
        </authorList>
    </citation>
    <scope>NUCLEOTIDE SEQUENCE [LARGE SCALE GENOMIC DNA]</scope>
    <source>
        <strain evidence="10 11">DSM 18063</strain>
    </source>
</reference>
<evidence type="ECO:0000256" key="5">
    <source>
        <dbReference type="ARBA" id="ARBA00022801"/>
    </source>
</evidence>
<feature type="transmembrane region" description="Helical" evidence="8">
    <location>
        <begin position="109"/>
        <end position="127"/>
    </location>
</feature>
<feature type="transmembrane region" description="Helical" evidence="8">
    <location>
        <begin position="157"/>
        <end position="179"/>
    </location>
</feature>
<accession>A0A4R2PZC5</accession>
<keyword evidence="3" id="KW-0645">Protease</keyword>
<comment type="subcellular location">
    <subcellularLocation>
        <location evidence="1">Cell membrane</location>
        <topology evidence="1">Multi-pass membrane protein</topology>
    </subcellularLocation>
</comment>
<keyword evidence="2" id="KW-1003">Cell membrane</keyword>
<feature type="transmembrane region" description="Helical" evidence="8">
    <location>
        <begin position="21"/>
        <end position="40"/>
    </location>
</feature>
<dbReference type="NCBIfam" id="TIGR02602">
    <property type="entry name" value="8TM_EpsH"/>
    <property type="match status" value="1"/>
</dbReference>
<protein>
    <submittedName>
        <fullName evidence="10">Exosortase D (VPLPA-CTERM-specific)</fullName>
    </submittedName>
</protein>
<feature type="transmembrane region" description="Helical" evidence="8">
    <location>
        <begin position="320"/>
        <end position="339"/>
    </location>
</feature>
<dbReference type="AlphaFoldDB" id="A0A4R2PZC5"/>
<dbReference type="InterPro" id="IPR026392">
    <property type="entry name" value="Exo/Archaeosortase_dom"/>
</dbReference>
<evidence type="ECO:0000259" key="9">
    <source>
        <dbReference type="Pfam" id="PF11984"/>
    </source>
</evidence>
<evidence type="ECO:0000256" key="2">
    <source>
        <dbReference type="ARBA" id="ARBA00022475"/>
    </source>
</evidence>
<dbReference type="InterPro" id="IPR026491">
    <property type="entry name" value="ExosortD_VPLPA"/>
</dbReference>
<dbReference type="EMBL" id="SLXP01000011">
    <property type="protein sequence ID" value="TCP39581.1"/>
    <property type="molecule type" value="Genomic_DNA"/>
</dbReference>
<dbReference type="InterPro" id="IPR019127">
    <property type="entry name" value="Exosortase"/>
</dbReference>
<organism evidence="10 11">
    <name type="scientific">Rhodovulum marinum</name>
    <dbReference type="NCBI Taxonomy" id="320662"/>
    <lineage>
        <taxon>Bacteria</taxon>
        <taxon>Pseudomonadati</taxon>
        <taxon>Pseudomonadota</taxon>
        <taxon>Alphaproteobacteria</taxon>
        <taxon>Rhodobacterales</taxon>
        <taxon>Paracoccaceae</taxon>
        <taxon>Rhodovulum</taxon>
    </lineage>
</organism>
<dbReference type="OrthoDB" id="9797363at2"/>
<sequence length="538" mass="59557">MSLSLPSFWSRSGTSLSMSWGIFWLLLAVLAAGVFFWSGIDALLTAWQLPEYSHGPLIPVLSALMFLRELKQYPPEPGPKSDRWPGVLLIVFAVLLGALGILSNIGDIVAYGLILWVGGILLVSFGWSTGKHFWPPVLHLVYMLPLPGVLYYKVSTYLQFISSELGVWFLKLLSIPVFLEGNIIDLGVTKLHVAEACSGLRYMFPILSFSYIFAVLYQGPKWHKAVLLVSAVPIAIVMNSIRIAVAGIIVQYYGLDWLEGFTHFFEGWVIFLCSIVILFGLARLMLFFHPGRPGLAEALDLDTTGFAPQLMRLQYLRPSTALIASVGIVLAALAALQAMPERGAVAPARESFVLFPRTLGEWRQDGPRQYLTPGVEQNLAADDYHQVTLAKAGEEASVGLFMAWYADQSRGGVHSPEICLPGAGWEIAWLERTDISGAVGSVQPFNINRAIIQRGETRMMVYYWFQQKHRRIALDYAAKFWLMVDGARTGRTDGALVRLTTPILRGEPDAAAEARLLEVLSDLEPTLPRFIPDGTSAR</sequence>
<dbReference type="Proteomes" id="UP000294835">
    <property type="component" value="Unassembled WGS sequence"/>
</dbReference>
<dbReference type="GO" id="GO:0005886">
    <property type="term" value="C:plasma membrane"/>
    <property type="evidence" value="ECO:0007669"/>
    <property type="project" value="UniProtKB-SubCell"/>
</dbReference>
<evidence type="ECO:0000256" key="3">
    <source>
        <dbReference type="ARBA" id="ARBA00022670"/>
    </source>
</evidence>
<dbReference type="NCBIfam" id="TIGR04152">
    <property type="entry name" value="exosort_VPLPA"/>
    <property type="match status" value="1"/>
</dbReference>
<proteinExistence type="predicted"/>
<name>A0A4R2PZC5_9RHOB</name>
<feature type="transmembrane region" description="Helical" evidence="8">
    <location>
        <begin position="225"/>
        <end position="253"/>
    </location>
</feature>
<keyword evidence="7 8" id="KW-0472">Membrane</keyword>
<keyword evidence="5" id="KW-0378">Hydrolase</keyword>
<evidence type="ECO:0000256" key="4">
    <source>
        <dbReference type="ARBA" id="ARBA00022692"/>
    </source>
</evidence>
<gene>
    <name evidence="10" type="ORF">EV662_11161</name>
</gene>
<dbReference type="NCBIfam" id="TIGR02914">
    <property type="entry name" value="EpsI_fam"/>
    <property type="match status" value="1"/>
</dbReference>
<keyword evidence="11" id="KW-1185">Reference proteome</keyword>
<feature type="transmembrane region" description="Helical" evidence="8">
    <location>
        <begin position="199"/>
        <end position="218"/>
    </location>
</feature>
<comment type="caution">
    <text evidence="10">The sequence shown here is derived from an EMBL/GenBank/DDBJ whole genome shotgun (WGS) entry which is preliminary data.</text>
</comment>
<evidence type="ECO:0000256" key="1">
    <source>
        <dbReference type="ARBA" id="ARBA00004651"/>
    </source>
</evidence>
<keyword evidence="6 8" id="KW-1133">Transmembrane helix</keyword>
<feature type="domain" description="Methanolan biosynthesis EpsI" evidence="9">
    <location>
        <begin position="326"/>
        <end position="530"/>
    </location>
</feature>
<dbReference type="GO" id="GO:0008233">
    <property type="term" value="F:peptidase activity"/>
    <property type="evidence" value="ECO:0007669"/>
    <property type="project" value="UniProtKB-KW"/>
</dbReference>
<evidence type="ECO:0000313" key="11">
    <source>
        <dbReference type="Proteomes" id="UP000294835"/>
    </source>
</evidence>
<evidence type="ECO:0000256" key="7">
    <source>
        <dbReference type="ARBA" id="ARBA00023136"/>
    </source>
</evidence>
<dbReference type="InterPro" id="IPR013426">
    <property type="entry name" value="EpsH-like"/>
</dbReference>
<keyword evidence="4 8" id="KW-0812">Transmembrane</keyword>
<feature type="transmembrane region" description="Helical" evidence="8">
    <location>
        <begin position="84"/>
        <end position="102"/>
    </location>
</feature>
<dbReference type="InterPro" id="IPR014263">
    <property type="entry name" value="Methanolan_biosynth_EpsI"/>
</dbReference>
<dbReference type="NCBIfam" id="TIGR04178">
    <property type="entry name" value="exo_archaeo"/>
    <property type="match status" value="1"/>
</dbReference>
<dbReference type="GO" id="GO:0006508">
    <property type="term" value="P:proteolysis"/>
    <property type="evidence" value="ECO:0007669"/>
    <property type="project" value="UniProtKB-KW"/>
</dbReference>
<feature type="transmembrane region" description="Helical" evidence="8">
    <location>
        <begin position="265"/>
        <end position="286"/>
    </location>
</feature>
<dbReference type="Pfam" id="PF11984">
    <property type="entry name" value="DUF3485"/>
    <property type="match status" value="1"/>
</dbReference>
<evidence type="ECO:0000256" key="6">
    <source>
        <dbReference type="ARBA" id="ARBA00022989"/>
    </source>
</evidence>
<feature type="transmembrane region" description="Helical" evidence="8">
    <location>
        <begin position="133"/>
        <end position="152"/>
    </location>
</feature>
<dbReference type="Pfam" id="PF09721">
    <property type="entry name" value="Exosortase_EpsH"/>
    <property type="match status" value="1"/>
</dbReference>
<evidence type="ECO:0000313" key="10">
    <source>
        <dbReference type="EMBL" id="TCP39581.1"/>
    </source>
</evidence>